<dbReference type="InterPro" id="IPR036286">
    <property type="entry name" value="LexA/Signal_pep-like_sf"/>
</dbReference>
<keyword evidence="6" id="KW-1185">Reference proteome</keyword>
<evidence type="ECO:0000256" key="3">
    <source>
        <dbReference type="ARBA" id="ARBA00023163"/>
    </source>
</evidence>
<evidence type="ECO:0000256" key="2">
    <source>
        <dbReference type="ARBA" id="ARBA00023125"/>
    </source>
</evidence>
<proteinExistence type="predicted"/>
<dbReference type="AlphaFoldDB" id="C4LBA5"/>
<keyword evidence="3" id="KW-0804">Transcription</keyword>
<dbReference type="GO" id="GO:0003677">
    <property type="term" value="F:DNA binding"/>
    <property type="evidence" value="ECO:0007669"/>
    <property type="project" value="UniProtKB-KW"/>
</dbReference>
<dbReference type="PANTHER" id="PTHR40661:SF3">
    <property type="entry name" value="FELS-1 PROPHAGE TRANSCRIPTIONAL REGULATOR"/>
    <property type="match status" value="1"/>
</dbReference>
<reference evidence="5 6" key="2">
    <citation type="journal article" date="2011" name="Stand. Genomic Sci.">
        <title>Complete genome sequence of Tolumonas auensis type strain (TA 4).</title>
        <authorList>
            <person name="Chertkov O."/>
            <person name="Copeland A."/>
            <person name="Lucas S."/>
            <person name="Lapidus A."/>
            <person name="Berry K.W."/>
            <person name="Detter J.C."/>
            <person name="Del Rio T.G."/>
            <person name="Hammon N."/>
            <person name="Dalin E."/>
            <person name="Tice H."/>
            <person name="Pitluck S."/>
            <person name="Richardson P."/>
            <person name="Bruce D."/>
            <person name="Goodwin L."/>
            <person name="Han C."/>
            <person name="Tapia R."/>
            <person name="Saunders E."/>
            <person name="Schmutz J."/>
            <person name="Brettin T."/>
            <person name="Larimer F."/>
            <person name="Land M."/>
            <person name="Hauser L."/>
            <person name="Spring S."/>
            <person name="Rohde M."/>
            <person name="Kyrpides N.C."/>
            <person name="Ivanova N."/>
            <person name="Goker M."/>
            <person name="Beller H.R."/>
            <person name="Klenk H.P."/>
            <person name="Woyke T."/>
        </authorList>
    </citation>
    <scope>NUCLEOTIDE SEQUENCE [LARGE SCALE GENOMIC DNA]</scope>
    <source>
        <strain evidence="6">DSM 9187 / TA4</strain>
    </source>
</reference>
<name>C4LBA5_TOLAT</name>
<reference evidence="6" key="1">
    <citation type="submission" date="2009-05" db="EMBL/GenBank/DDBJ databases">
        <title>Complete sequence of Tolumonas auensis DSM 9187.</title>
        <authorList>
            <consortium name="US DOE Joint Genome Institute"/>
            <person name="Lucas S."/>
            <person name="Copeland A."/>
            <person name="Lapidus A."/>
            <person name="Glavina del Rio T."/>
            <person name="Tice H."/>
            <person name="Bruce D."/>
            <person name="Goodwin L."/>
            <person name="Pitluck S."/>
            <person name="Chertkov O."/>
            <person name="Brettin T."/>
            <person name="Detter J.C."/>
            <person name="Han C."/>
            <person name="Larimer F."/>
            <person name="Land M."/>
            <person name="Hauser L."/>
            <person name="Kyrpides N."/>
            <person name="Mikhailova N."/>
            <person name="Spring S."/>
            <person name="Beller H."/>
        </authorList>
    </citation>
    <scope>NUCLEOTIDE SEQUENCE [LARGE SCALE GENOMIC DNA]</scope>
    <source>
        <strain evidence="6">DSM 9187 / TA4</strain>
    </source>
</reference>
<dbReference type="Pfam" id="PF00717">
    <property type="entry name" value="Peptidase_S24"/>
    <property type="match status" value="1"/>
</dbReference>
<dbReference type="Gene3D" id="1.10.260.40">
    <property type="entry name" value="lambda repressor-like DNA-binding domains"/>
    <property type="match status" value="1"/>
</dbReference>
<dbReference type="InterPro" id="IPR015927">
    <property type="entry name" value="Peptidase_S24_S26A/B/C"/>
</dbReference>
<gene>
    <name evidence="5" type="ordered locus">Tola_0712</name>
</gene>
<dbReference type="PANTHER" id="PTHR40661">
    <property type="match status" value="1"/>
</dbReference>
<feature type="domain" description="Peptidase S24/S26A/S26B/S26C" evidence="4">
    <location>
        <begin position="128"/>
        <end position="249"/>
    </location>
</feature>
<dbReference type="HOGENOM" id="CLU_066192_1_2_6"/>
<dbReference type="InterPro" id="IPR010982">
    <property type="entry name" value="Lambda_DNA-bd_dom_sf"/>
</dbReference>
<dbReference type="eggNOG" id="COG2932">
    <property type="taxonomic scope" value="Bacteria"/>
</dbReference>
<evidence type="ECO:0000313" key="6">
    <source>
        <dbReference type="Proteomes" id="UP000009073"/>
    </source>
</evidence>
<protein>
    <submittedName>
        <fullName evidence="5">Putative phage repressor</fullName>
    </submittedName>
</protein>
<dbReference type="RefSeq" id="WP_012728939.1">
    <property type="nucleotide sequence ID" value="NC_012691.1"/>
</dbReference>
<keyword evidence="2" id="KW-0238">DNA-binding</keyword>
<keyword evidence="1" id="KW-0805">Transcription regulation</keyword>
<dbReference type="KEGG" id="tau:Tola_0712"/>
<organism evidence="5 6">
    <name type="scientific">Tolumonas auensis (strain DSM 9187 / NBRC 110442 / TA 4)</name>
    <dbReference type="NCBI Taxonomy" id="595494"/>
    <lineage>
        <taxon>Bacteria</taxon>
        <taxon>Pseudomonadati</taxon>
        <taxon>Pseudomonadota</taxon>
        <taxon>Gammaproteobacteria</taxon>
        <taxon>Aeromonadales</taxon>
        <taxon>Aeromonadaceae</taxon>
        <taxon>Tolumonas</taxon>
    </lineage>
</organism>
<dbReference type="EMBL" id="CP001616">
    <property type="protein sequence ID" value="ACQ92340.1"/>
    <property type="molecule type" value="Genomic_DNA"/>
</dbReference>
<dbReference type="InterPro" id="IPR039418">
    <property type="entry name" value="LexA-like"/>
</dbReference>
<dbReference type="Proteomes" id="UP000009073">
    <property type="component" value="Chromosome"/>
</dbReference>
<sequence>MSDSYDEKILAIKKDTKESFQADGIDTIHIRLEELKGDLSYKDFGGKVGISESGVRKYFPPYFSMPAIDKFIQIANAHNVNLDWLATGVGPKYRGDDYPIAVTSAKHSCVCKDEFDEEYALIPGYHINVSTGPGSALENETVKRHLAFRRKWLKFRGLDIARLAVVFAKGDSMEPTIHSGDSILIDTGHNQIEDGSIFVLRLGDDLYAKRLQKNYDGSITIISDNKADYQPQVVPADHLYNLAVIGKVVWVGHDIH</sequence>
<accession>C4LBA5</accession>
<dbReference type="Gene3D" id="2.10.109.10">
    <property type="entry name" value="Umud Fragment, subunit A"/>
    <property type="match status" value="1"/>
</dbReference>
<dbReference type="SUPFAM" id="SSF51306">
    <property type="entry name" value="LexA/Signal peptidase"/>
    <property type="match status" value="1"/>
</dbReference>
<dbReference type="STRING" id="595494.Tola_0712"/>
<dbReference type="CDD" id="cd06529">
    <property type="entry name" value="S24_LexA-like"/>
    <property type="match status" value="1"/>
</dbReference>
<evidence type="ECO:0000313" key="5">
    <source>
        <dbReference type="EMBL" id="ACQ92340.1"/>
    </source>
</evidence>
<evidence type="ECO:0000259" key="4">
    <source>
        <dbReference type="Pfam" id="PF00717"/>
    </source>
</evidence>
<dbReference type="OrthoDB" id="5959816at2"/>
<evidence type="ECO:0000256" key="1">
    <source>
        <dbReference type="ARBA" id="ARBA00023015"/>
    </source>
</evidence>